<comment type="caution">
    <text evidence="2">The sequence shown here is derived from an EMBL/GenBank/DDBJ whole genome shotgun (WGS) entry which is preliminary data.</text>
</comment>
<evidence type="ECO:0008006" key="4">
    <source>
        <dbReference type="Google" id="ProtNLM"/>
    </source>
</evidence>
<dbReference type="PANTHER" id="PTHR42103">
    <property type="entry name" value="ALPHA/BETA-HYDROLASES SUPERFAMILY PROTEIN"/>
    <property type="match status" value="1"/>
</dbReference>
<protein>
    <recommendedName>
        <fullName evidence="4">AB hydrolase-1 domain-containing protein</fullName>
    </recommendedName>
</protein>
<feature type="region of interest" description="Disordered" evidence="1">
    <location>
        <begin position="291"/>
        <end position="314"/>
    </location>
</feature>
<dbReference type="OrthoDB" id="10260961at2759"/>
<reference evidence="2 3" key="1">
    <citation type="submission" date="2016-03" db="EMBL/GenBank/DDBJ databases">
        <title>Fine-scale spatial genetic structure of a fungal parasite of coffee scale insects.</title>
        <authorList>
            <person name="Jackson D."/>
            <person name="Zemenick K.A."/>
            <person name="Malloure B."/>
            <person name="Quandt C.A."/>
            <person name="James T.Y."/>
        </authorList>
    </citation>
    <scope>NUCLEOTIDE SEQUENCE [LARGE SCALE GENOMIC DNA]</scope>
    <source>
        <strain evidence="2 3">UM487</strain>
    </source>
</reference>
<dbReference type="EMBL" id="LUKN01001299">
    <property type="protein sequence ID" value="OAR01198.1"/>
    <property type="molecule type" value="Genomic_DNA"/>
</dbReference>
<evidence type="ECO:0000313" key="3">
    <source>
        <dbReference type="Proteomes" id="UP000243081"/>
    </source>
</evidence>
<accession>A0A179IF02</accession>
<organism evidence="2 3">
    <name type="scientific">Cordyceps confragosa</name>
    <name type="common">Lecanicillium lecanii</name>
    <dbReference type="NCBI Taxonomy" id="2714763"/>
    <lineage>
        <taxon>Eukaryota</taxon>
        <taxon>Fungi</taxon>
        <taxon>Dikarya</taxon>
        <taxon>Ascomycota</taxon>
        <taxon>Pezizomycotina</taxon>
        <taxon>Sordariomycetes</taxon>
        <taxon>Hypocreomycetidae</taxon>
        <taxon>Hypocreales</taxon>
        <taxon>Cordycipitaceae</taxon>
        <taxon>Akanthomyces</taxon>
    </lineage>
</organism>
<proteinExistence type="predicted"/>
<dbReference type="SUPFAM" id="SSF53474">
    <property type="entry name" value="alpha/beta-Hydrolases"/>
    <property type="match status" value="1"/>
</dbReference>
<dbReference type="Gene3D" id="3.40.50.1820">
    <property type="entry name" value="alpha/beta hydrolase"/>
    <property type="match status" value="2"/>
</dbReference>
<keyword evidence="3" id="KW-1185">Reference proteome</keyword>
<name>A0A179IF02_CORDF</name>
<dbReference type="AlphaFoldDB" id="A0A179IF02"/>
<dbReference type="OMA" id="PYKAREW"/>
<sequence>MLPEPALTFTIPSIHDGIPLDCRIYHPRSLGASSRAPSWRRHAAVLAHPYAPLGGNFDDPVIETVGARILSEGYLLGTFNFRWKPRWSENCNWTTLADSSDRGAGHSAGKTSWTSKPERSDFQSVIAFMAYFIHHLQPSKSAETVTEDSNEPARNFDDAVNRHSADDLDHKNVLVIGGYSYGSLITAQLPPLEAILEPFASPLSASNEAQIRLRAASLADQQNTLIRLTRETFQAIDAKRSPSKRGVRVGGDEGAMSPRRRPRSTDGSSRRSLSGSRELEEKLHELVAKTKASLHHRHASSETTLEQVPEENGDRSLAMEKQGTKEPAEGRLPRLVGFEVPQQAYVLVSPIPGLASHLVTMRLLPTALSRARRPEEDPAEAKLVWHPTLAVHGDADMFVLPYKAREWVARLTGAQKSRFQGVEVPTAGHFWTEEGVMDKLIDVVGEFVHGLVADREANDEHVPEHIDSTEH</sequence>
<evidence type="ECO:0000313" key="2">
    <source>
        <dbReference type="EMBL" id="OAR01198.1"/>
    </source>
</evidence>
<dbReference type="PANTHER" id="PTHR42103:SF2">
    <property type="entry name" value="AB HYDROLASE-1 DOMAIN-CONTAINING PROTEIN"/>
    <property type="match status" value="1"/>
</dbReference>
<feature type="region of interest" description="Disordered" evidence="1">
    <location>
        <begin position="238"/>
        <end position="278"/>
    </location>
</feature>
<dbReference type="Proteomes" id="UP000243081">
    <property type="component" value="Unassembled WGS sequence"/>
</dbReference>
<gene>
    <name evidence="2" type="ORF">LLEC1_04127</name>
</gene>
<evidence type="ECO:0000256" key="1">
    <source>
        <dbReference type="SAM" id="MobiDB-lite"/>
    </source>
</evidence>
<dbReference type="InterPro" id="IPR029058">
    <property type="entry name" value="AB_hydrolase_fold"/>
</dbReference>